<dbReference type="Pfam" id="PF13481">
    <property type="entry name" value="AAA_25"/>
    <property type="match status" value="1"/>
</dbReference>
<dbReference type="PANTHER" id="PTHR12873:SF0">
    <property type="entry name" value="TWINKLE MTDNA HELICASE"/>
    <property type="match status" value="1"/>
</dbReference>
<dbReference type="InterPro" id="IPR027417">
    <property type="entry name" value="P-loop_NTPase"/>
</dbReference>
<dbReference type="PANTHER" id="PTHR12873">
    <property type="entry name" value="T7-LIKE MITOCHONDRIAL DNA HELICASE"/>
    <property type="match status" value="1"/>
</dbReference>
<dbReference type="InterPro" id="IPR034154">
    <property type="entry name" value="TOPRIM_DnaG/twinkle"/>
</dbReference>
<evidence type="ECO:0000313" key="3">
    <source>
        <dbReference type="Proteomes" id="UP000216225"/>
    </source>
</evidence>
<dbReference type="SUPFAM" id="SSF56731">
    <property type="entry name" value="DNA primase core"/>
    <property type="match status" value="1"/>
</dbReference>
<dbReference type="Pfam" id="PF13662">
    <property type="entry name" value="Toprim_4"/>
    <property type="match status" value="1"/>
</dbReference>
<organism evidence="2 3">
    <name type="scientific">Alicycliphilus denitrificans</name>
    <dbReference type="NCBI Taxonomy" id="179636"/>
    <lineage>
        <taxon>Bacteria</taxon>
        <taxon>Pseudomonadati</taxon>
        <taxon>Pseudomonadota</taxon>
        <taxon>Betaproteobacteria</taxon>
        <taxon>Burkholderiales</taxon>
        <taxon>Comamonadaceae</taxon>
        <taxon>Alicycliphilus</taxon>
    </lineage>
</organism>
<feature type="domain" description="SF4 helicase" evidence="1">
    <location>
        <begin position="300"/>
        <end position="562"/>
    </location>
</feature>
<dbReference type="InterPro" id="IPR007694">
    <property type="entry name" value="DNA_helicase_DnaB-like_C"/>
</dbReference>
<dbReference type="SUPFAM" id="SSF52540">
    <property type="entry name" value="P-loop containing nucleoside triphosphate hydrolases"/>
    <property type="match status" value="1"/>
</dbReference>
<dbReference type="PROSITE" id="PS51199">
    <property type="entry name" value="SF4_HELICASE"/>
    <property type="match status" value="1"/>
</dbReference>
<sequence>MTAKTFQDFGIEVRHSSGEEDTTCPQCSESRRNKRARCLSVNIDKGVWTCHHCGWSGGLGIGEQSRPVIVKTWRKPQYQPERVSPSEEAVRWFATRGITREVMERNRIGVCSAYFPQLEDRANAVTFPYLRGEEVINVKYRTKDKHFRMEAGAERVLYGLNDIGETLIWVEGEMDKLSVEVAGFTSCVSVPDGAPTPNTKNYDSKFDFMGAPELEGVKLHIIAVDNDEPGVRLEEELLRRLGRDACKVVRWPAGCKDANDVLRRHGAATLRECIEAAAWVPVEGEHSVSEYAENMDRLYRFGMPRGLRTGWYSVDEFYTVMPGEWTLITGIPGHGKSEWLDALMVQLAQDHGWVFAIFSPENQPTEYHLSKLAEKYTNKPFGDGPTERMTPQEKDQALAFLDEHFVFLLPELPTVDALIERLKSIVKRRGVRGVVLDPWNEIDHSRLSGLSETEYISQSLSKLRAFSRACGVHLWIVAHPTKLQKESDGSYPVPTPYDVAGSAHWRNKADNCIAVWRNTKEHNDQVEIHIQKVRKKAVGRPGLVTLKYQRITGNYLEHSGPFAKAARA</sequence>
<dbReference type="GO" id="GO:0006260">
    <property type="term" value="P:DNA replication"/>
    <property type="evidence" value="ECO:0007669"/>
    <property type="project" value="InterPro"/>
</dbReference>
<dbReference type="CDD" id="cd01029">
    <property type="entry name" value="TOPRIM_primases"/>
    <property type="match status" value="1"/>
</dbReference>
<dbReference type="Gene3D" id="3.40.50.300">
    <property type="entry name" value="P-loop containing nucleotide triphosphate hydrolases"/>
    <property type="match status" value="1"/>
</dbReference>
<protein>
    <submittedName>
        <fullName evidence="2">Toprim domain-containing protein</fullName>
    </submittedName>
</protein>
<dbReference type="AlphaFoldDB" id="A0A3R7FF04"/>
<dbReference type="GO" id="GO:0005524">
    <property type="term" value="F:ATP binding"/>
    <property type="evidence" value="ECO:0007669"/>
    <property type="project" value="InterPro"/>
</dbReference>
<accession>A0A3R7FF04</accession>
<dbReference type="EMBL" id="NKDB02000002">
    <property type="protein sequence ID" value="RKJ96650.1"/>
    <property type="molecule type" value="Genomic_DNA"/>
</dbReference>
<comment type="caution">
    <text evidence="2">The sequence shown here is derived from an EMBL/GenBank/DDBJ whole genome shotgun (WGS) entry which is preliminary data.</text>
</comment>
<dbReference type="GO" id="GO:0003697">
    <property type="term" value="F:single-stranded DNA binding"/>
    <property type="evidence" value="ECO:0007669"/>
    <property type="project" value="InterPro"/>
</dbReference>
<dbReference type="Proteomes" id="UP000216225">
    <property type="component" value="Unassembled WGS sequence"/>
</dbReference>
<name>A0A3R7FF04_9BURK</name>
<proteinExistence type="predicted"/>
<reference evidence="2 3" key="1">
    <citation type="submission" date="2018-09" db="EMBL/GenBank/DDBJ databases">
        <title>Genome comparison of Alicycliphilus sp. BQ1, a polyurethanolytic bacterium, with its closest phylogenetic relatives Alicycliphilus denitrificans BC and K601, unable to attack polyurethane.</title>
        <authorList>
            <person name="Loza-Tavera H."/>
            <person name="Lozano L."/>
            <person name="Cevallos M."/>
            <person name="Maya-Lucas O."/>
            <person name="Garcia-Mena J."/>
            <person name="Hernandez J."/>
        </authorList>
    </citation>
    <scope>NUCLEOTIDE SEQUENCE [LARGE SCALE GENOMIC DNA]</scope>
    <source>
        <strain evidence="2 3">BQ1</strain>
    </source>
</reference>
<dbReference type="Gene3D" id="3.40.1360.10">
    <property type="match status" value="1"/>
</dbReference>
<dbReference type="InterPro" id="IPR006171">
    <property type="entry name" value="TOPRIM_dom"/>
</dbReference>
<evidence type="ECO:0000313" key="2">
    <source>
        <dbReference type="EMBL" id="RKJ96650.1"/>
    </source>
</evidence>
<gene>
    <name evidence="2" type="ORF">CE154_011545</name>
</gene>
<dbReference type="GO" id="GO:0043139">
    <property type="term" value="F:5'-3' DNA helicase activity"/>
    <property type="evidence" value="ECO:0007669"/>
    <property type="project" value="InterPro"/>
</dbReference>
<evidence type="ECO:0000259" key="1">
    <source>
        <dbReference type="PROSITE" id="PS51199"/>
    </source>
</evidence>
<dbReference type="InterPro" id="IPR027032">
    <property type="entry name" value="Twinkle-like"/>
</dbReference>
<dbReference type="RefSeq" id="WP_094438212.1">
    <property type="nucleotide sequence ID" value="NZ_NKDB02000002.1"/>
</dbReference>